<dbReference type="PANTHER" id="PTHR34461">
    <property type="entry name" value="EXPRESSED PROTEIN"/>
    <property type="match status" value="1"/>
</dbReference>
<evidence type="ECO:0000313" key="3">
    <source>
        <dbReference type="Proteomes" id="UP001604277"/>
    </source>
</evidence>
<evidence type="ECO:0000313" key="2">
    <source>
        <dbReference type="EMBL" id="KAL2489378.1"/>
    </source>
</evidence>
<feature type="region of interest" description="Disordered" evidence="1">
    <location>
        <begin position="506"/>
        <end position="532"/>
    </location>
</feature>
<comment type="caution">
    <text evidence="2">The sequence shown here is derived from an EMBL/GenBank/DDBJ whole genome shotgun (WGS) entry which is preliminary data.</text>
</comment>
<dbReference type="PANTHER" id="PTHR34461:SF2">
    <property type="entry name" value="EXPRESSED PROTEIN"/>
    <property type="match status" value="1"/>
</dbReference>
<proteinExistence type="predicted"/>
<feature type="region of interest" description="Disordered" evidence="1">
    <location>
        <begin position="159"/>
        <end position="193"/>
    </location>
</feature>
<dbReference type="AlphaFoldDB" id="A0ABD1RLU9"/>
<dbReference type="Proteomes" id="UP001604277">
    <property type="component" value="Unassembled WGS sequence"/>
</dbReference>
<accession>A0ABD1RLU9</accession>
<gene>
    <name evidence="2" type="ORF">Fot_42670</name>
</gene>
<keyword evidence="3" id="KW-1185">Reference proteome</keyword>
<reference evidence="3" key="1">
    <citation type="submission" date="2024-07" db="EMBL/GenBank/DDBJ databases">
        <title>Two chromosome-level genome assemblies of Korean endemic species Abeliophyllum distichum and Forsythia ovata (Oleaceae).</title>
        <authorList>
            <person name="Jang H."/>
        </authorList>
    </citation>
    <scope>NUCLEOTIDE SEQUENCE [LARGE SCALE GENOMIC DNA]</scope>
</reference>
<organism evidence="2 3">
    <name type="scientific">Forsythia ovata</name>
    <dbReference type="NCBI Taxonomy" id="205694"/>
    <lineage>
        <taxon>Eukaryota</taxon>
        <taxon>Viridiplantae</taxon>
        <taxon>Streptophyta</taxon>
        <taxon>Embryophyta</taxon>
        <taxon>Tracheophyta</taxon>
        <taxon>Spermatophyta</taxon>
        <taxon>Magnoliopsida</taxon>
        <taxon>eudicotyledons</taxon>
        <taxon>Gunneridae</taxon>
        <taxon>Pentapetalae</taxon>
        <taxon>asterids</taxon>
        <taxon>lamiids</taxon>
        <taxon>Lamiales</taxon>
        <taxon>Oleaceae</taxon>
        <taxon>Forsythieae</taxon>
        <taxon>Forsythia</taxon>
    </lineage>
</organism>
<name>A0ABD1RLU9_9LAMI</name>
<evidence type="ECO:0000256" key="1">
    <source>
        <dbReference type="SAM" id="MobiDB-lite"/>
    </source>
</evidence>
<protein>
    <submittedName>
        <fullName evidence="2">Uncharacterized protein</fullName>
    </submittedName>
</protein>
<sequence>MELRNCSNTHFFQAIMGGLVIKVHNIDSRGKPALLFRTLKDVYESEDAKRLGRPSTSDLDIMNSGSVFHYDQVKSETLCLPLVHRTLKEVKLEFDEFVLLGDDDDTDSDLDDNTTLKQLRERSKTKTLKEVKLEFDEFVLHGNDDDTDSDLDHNATLKQLRERSKTKKRKLGSSTGVNSKPADANGKPTEDESDINEPLIIWKSKLEKNSKAKRKCTNRNVVTSFEASLSIKSEQNQISEGSMQVGAKLSPVIHVKAEVPEPEPYGCQTATSFADDLSTDLNEESKLGGVASNGISMECENREAWYFAKECQNCVTNKVSYDHLEHIVPISMLLPRNEMTVKVEYQEMDCHEFLVLPPSIIETEKDNLQVLSSRSSPAKIQGSYMCCTGSSSNMEELSRESRGNSSSQVPNTAVDNNIGCMEPCNGVNFCPFEDNTKEDLLYEKNGSLTSPDKSYISSRDSSISLKINDNSVPLKDTMADEQSSTFTFDAVARNGLNSGNQLEDELSITKEKQNPTSPGTYEERKPSLENQGCDIANKLPTLELYQPPQRLLSTRKAIPPSSREQLCLNMSSVELRDDVDQCERKGKLWLENQNENVSSVRSDIEHAKITENIGEPVAGSQRKVIINPGQIWKKSQNCKASLSRGNLEGPRFSRTLPNLSTDCTSIKGCSESAIAFSQRQKHDIESLAMKLMNELKFMKDIVQEKLVFDAYRNTSLRNDAEEVKTAIDNATKVEETAKKWLSMMTRDCNRFCKIMKLTQNSVTASKNAVQRGRKKIVFADEAGGKLCHVKFFEDGTNSPVSTFHYMPLAHGLFRASLTFTGGWAPNCFSFASSAIRNPDIPP</sequence>
<dbReference type="EMBL" id="JBFOLJ010000012">
    <property type="protein sequence ID" value="KAL2489378.1"/>
    <property type="molecule type" value="Genomic_DNA"/>
</dbReference>